<dbReference type="Proteomes" id="UP000298663">
    <property type="component" value="Unassembled WGS sequence"/>
</dbReference>
<dbReference type="EMBL" id="AZBU02000001">
    <property type="protein sequence ID" value="TMS33004.1"/>
    <property type="molecule type" value="Genomic_DNA"/>
</dbReference>
<name>A0A4U8UJG9_STECR</name>
<sequence length="67" mass="7757">MPRMLEKTQRPIRQRPTYHSRHPERSRNLSMPWNRPQATNVGGQVLTLADAACRARCTALLQRVLGY</sequence>
<accession>A0A4U8UJG9</accession>
<proteinExistence type="predicted"/>
<organism evidence="2 3">
    <name type="scientific">Steinernema carpocapsae</name>
    <name type="common">Entomopathogenic nematode</name>
    <dbReference type="NCBI Taxonomy" id="34508"/>
    <lineage>
        <taxon>Eukaryota</taxon>
        <taxon>Metazoa</taxon>
        <taxon>Ecdysozoa</taxon>
        <taxon>Nematoda</taxon>
        <taxon>Chromadorea</taxon>
        <taxon>Rhabditida</taxon>
        <taxon>Tylenchina</taxon>
        <taxon>Panagrolaimomorpha</taxon>
        <taxon>Strongyloidoidea</taxon>
        <taxon>Steinernematidae</taxon>
        <taxon>Steinernema</taxon>
    </lineage>
</organism>
<feature type="region of interest" description="Disordered" evidence="1">
    <location>
        <begin position="1"/>
        <end position="36"/>
    </location>
</feature>
<gene>
    <name evidence="2" type="ORF">L596_000788</name>
</gene>
<reference evidence="2 3" key="1">
    <citation type="journal article" date="2015" name="Genome Biol.">
        <title>Comparative genomics of Steinernema reveals deeply conserved gene regulatory networks.</title>
        <authorList>
            <person name="Dillman A.R."/>
            <person name="Macchietto M."/>
            <person name="Porter C.F."/>
            <person name="Rogers A."/>
            <person name="Williams B."/>
            <person name="Antoshechkin I."/>
            <person name="Lee M.M."/>
            <person name="Goodwin Z."/>
            <person name="Lu X."/>
            <person name="Lewis E.E."/>
            <person name="Goodrich-Blair H."/>
            <person name="Stock S.P."/>
            <person name="Adams B.J."/>
            <person name="Sternberg P.W."/>
            <person name="Mortazavi A."/>
        </authorList>
    </citation>
    <scope>NUCLEOTIDE SEQUENCE [LARGE SCALE GENOMIC DNA]</scope>
    <source>
        <strain evidence="2 3">ALL</strain>
    </source>
</reference>
<keyword evidence="3" id="KW-1185">Reference proteome</keyword>
<comment type="caution">
    <text evidence="2">The sequence shown here is derived from an EMBL/GenBank/DDBJ whole genome shotgun (WGS) entry which is preliminary data.</text>
</comment>
<dbReference type="AlphaFoldDB" id="A0A4U8UJG9"/>
<evidence type="ECO:0000256" key="1">
    <source>
        <dbReference type="SAM" id="MobiDB-lite"/>
    </source>
</evidence>
<evidence type="ECO:0000313" key="3">
    <source>
        <dbReference type="Proteomes" id="UP000298663"/>
    </source>
</evidence>
<protein>
    <submittedName>
        <fullName evidence="2">Uncharacterized protein</fullName>
    </submittedName>
</protein>
<evidence type="ECO:0000313" key="2">
    <source>
        <dbReference type="EMBL" id="TMS33004.1"/>
    </source>
</evidence>
<feature type="compositionally biased region" description="Basic residues" evidence="1">
    <location>
        <begin position="10"/>
        <end position="20"/>
    </location>
</feature>
<reference evidence="2 3" key="2">
    <citation type="journal article" date="2019" name="G3 (Bethesda)">
        <title>Hybrid Assembly of the Genome of the Entomopathogenic Nematode Steinernema carpocapsae Identifies the X-Chromosome.</title>
        <authorList>
            <person name="Serra L."/>
            <person name="Macchietto M."/>
            <person name="Macias-Munoz A."/>
            <person name="McGill C.J."/>
            <person name="Rodriguez I.M."/>
            <person name="Rodriguez B."/>
            <person name="Murad R."/>
            <person name="Mortazavi A."/>
        </authorList>
    </citation>
    <scope>NUCLEOTIDE SEQUENCE [LARGE SCALE GENOMIC DNA]</scope>
    <source>
        <strain evidence="2 3">ALL</strain>
    </source>
</reference>